<dbReference type="InterPro" id="IPR039424">
    <property type="entry name" value="SBP_5"/>
</dbReference>
<keyword evidence="4" id="KW-0732">Signal</keyword>
<evidence type="ECO:0000256" key="2">
    <source>
        <dbReference type="ARBA" id="ARBA00005695"/>
    </source>
</evidence>
<dbReference type="Gene3D" id="3.10.105.10">
    <property type="entry name" value="Dipeptide-binding Protein, Domain 3"/>
    <property type="match status" value="1"/>
</dbReference>
<proteinExistence type="inferred from homology"/>
<comment type="similarity">
    <text evidence="2">Belongs to the bacterial solute-binding protein 5 family.</text>
</comment>
<keyword evidence="3" id="KW-0813">Transport</keyword>
<accession>A0A1I1B926</accession>
<dbReference type="AlphaFoldDB" id="A0A1I1B926"/>
<name>A0A1I1B926_9CLOT</name>
<dbReference type="PANTHER" id="PTHR30290:SF9">
    <property type="entry name" value="OLIGOPEPTIDE-BINDING PROTEIN APPA"/>
    <property type="match status" value="1"/>
</dbReference>
<dbReference type="GO" id="GO:0042597">
    <property type="term" value="C:periplasmic space"/>
    <property type="evidence" value="ECO:0007669"/>
    <property type="project" value="UniProtKB-ARBA"/>
</dbReference>
<dbReference type="GO" id="GO:1904680">
    <property type="term" value="F:peptide transmembrane transporter activity"/>
    <property type="evidence" value="ECO:0007669"/>
    <property type="project" value="TreeGrafter"/>
</dbReference>
<dbReference type="PROSITE" id="PS51257">
    <property type="entry name" value="PROKAR_LIPOPROTEIN"/>
    <property type="match status" value="1"/>
</dbReference>
<evidence type="ECO:0000259" key="5">
    <source>
        <dbReference type="Pfam" id="PF00496"/>
    </source>
</evidence>
<dbReference type="Gene3D" id="3.40.190.10">
    <property type="entry name" value="Periplasmic binding protein-like II"/>
    <property type="match status" value="1"/>
</dbReference>
<evidence type="ECO:0000256" key="4">
    <source>
        <dbReference type="ARBA" id="ARBA00022729"/>
    </source>
</evidence>
<keyword evidence="7" id="KW-1185">Reference proteome</keyword>
<dbReference type="InterPro" id="IPR023765">
    <property type="entry name" value="SBP_5_CS"/>
</dbReference>
<protein>
    <submittedName>
        <fullName evidence="6">Peptide/nickel transport system substrate-binding protein</fullName>
    </submittedName>
</protein>
<dbReference type="PIRSF" id="PIRSF002741">
    <property type="entry name" value="MppA"/>
    <property type="match status" value="1"/>
</dbReference>
<dbReference type="STRING" id="84698.SAMN04488528_10647"/>
<comment type="subcellular location">
    <subcellularLocation>
        <location evidence="1">Cell membrane</location>
        <topology evidence="1">Lipid-anchor</topology>
    </subcellularLocation>
</comment>
<evidence type="ECO:0000256" key="3">
    <source>
        <dbReference type="ARBA" id="ARBA00022448"/>
    </source>
</evidence>
<organism evidence="6 7">
    <name type="scientific">Clostridium frigidicarnis</name>
    <dbReference type="NCBI Taxonomy" id="84698"/>
    <lineage>
        <taxon>Bacteria</taxon>
        <taxon>Bacillati</taxon>
        <taxon>Bacillota</taxon>
        <taxon>Clostridia</taxon>
        <taxon>Eubacteriales</taxon>
        <taxon>Clostridiaceae</taxon>
        <taxon>Clostridium</taxon>
    </lineage>
</organism>
<dbReference type="Pfam" id="PF00496">
    <property type="entry name" value="SBP_bac_5"/>
    <property type="match status" value="1"/>
</dbReference>
<dbReference type="Gene3D" id="3.90.76.10">
    <property type="entry name" value="Dipeptide-binding Protein, Domain 1"/>
    <property type="match status" value="1"/>
</dbReference>
<dbReference type="Proteomes" id="UP000198619">
    <property type="component" value="Unassembled WGS sequence"/>
</dbReference>
<dbReference type="SUPFAM" id="SSF53850">
    <property type="entry name" value="Periplasmic binding protein-like II"/>
    <property type="match status" value="1"/>
</dbReference>
<sequence length="524" mass="60244">MKKVILSILVVSQLFFSGCVQKKDIETLNEKSDLTYSLEQLPRNLCMFKDDYVRSQDLLCALFDGLVTLNANNEISEGLAGSYNISNDGITYTFKLREGISWSSEKPIVASDFVEFFKNLLDSKAKNAYVSELYCIYGAEDFNKGKKTFKDVAIDAPDNSTLTIRLNSDTPEFLKILTKPMYRLRRNFDKLSDIEKNFKEVDYSGAYVIDSFKNENILELKRNNSYWDKPLEEKISIVANSPEKALASFNSGKVDLMFDLPLKETTVDEEVGNLKFTPDKDMYALIFNYEKKDLCGNYNFRKTINETIKFLYSEEDMYSKAGLIEGNGDMAFSTLEKDSIQTSSKQLENVDISKINSLFKEMDFDKGKLITLVSQNDNKSKLIVEELEKVFKEDLGLRINKKYFSKDDYNKVLENGSFDIALNIYKNPERKDTFLKMWTKDNKKNVSKYSNNDYDKIVNKTTINKQEKESMILSSISILSKDIAYIPVYYDSLSYATSKNIKDIELDGNNNVVFKTLYKNGIED</sequence>
<dbReference type="EMBL" id="FOKI01000064">
    <property type="protein sequence ID" value="SFB45188.1"/>
    <property type="molecule type" value="Genomic_DNA"/>
</dbReference>
<dbReference type="InterPro" id="IPR030678">
    <property type="entry name" value="Peptide/Ni-bd"/>
</dbReference>
<dbReference type="PANTHER" id="PTHR30290">
    <property type="entry name" value="PERIPLASMIC BINDING COMPONENT OF ABC TRANSPORTER"/>
    <property type="match status" value="1"/>
</dbReference>
<evidence type="ECO:0000256" key="1">
    <source>
        <dbReference type="ARBA" id="ARBA00004193"/>
    </source>
</evidence>
<reference evidence="6 7" key="1">
    <citation type="submission" date="2016-10" db="EMBL/GenBank/DDBJ databases">
        <authorList>
            <person name="de Groot N.N."/>
        </authorList>
    </citation>
    <scope>NUCLEOTIDE SEQUENCE [LARGE SCALE GENOMIC DNA]</scope>
    <source>
        <strain evidence="6 7">DSM 12271</strain>
    </source>
</reference>
<gene>
    <name evidence="6" type="ORF">SAMN04488528_10647</name>
</gene>
<dbReference type="PROSITE" id="PS01040">
    <property type="entry name" value="SBP_BACTERIAL_5"/>
    <property type="match status" value="1"/>
</dbReference>
<dbReference type="GO" id="GO:0043190">
    <property type="term" value="C:ATP-binding cassette (ABC) transporter complex"/>
    <property type="evidence" value="ECO:0007669"/>
    <property type="project" value="InterPro"/>
</dbReference>
<evidence type="ECO:0000313" key="6">
    <source>
        <dbReference type="EMBL" id="SFB45188.1"/>
    </source>
</evidence>
<feature type="domain" description="Solute-binding protein family 5" evidence="5">
    <location>
        <begin position="75"/>
        <end position="444"/>
    </location>
</feature>
<dbReference type="RefSeq" id="WP_177199508.1">
    <property type="nucleotide sequence ID" value="NZ_FOKI01000064.1"/>
</dbReference>
<dbReference type="GO" id="GO:0015833">
    <property type="term" value="P:peptide transport"/>
    <property type="evidence" value="ECO:0007669"/>
    <property type="project" value="TreeGrafter"/>
</dbReference>
<dbReference type="InterPro" id="IPR000914">
    <property type="entry name" value="SBP_5_dom"/>
</dbReference>
<evidence type="ECO:0000313" key="7">
    <source>
        <dbReference type="Proteomes" id="UP000198619"/>
    </source>
</evidence>